<dbReference type="Proteomes" id="UP001525379">
    <property type="component" value="Unassembled WGS sequence"/>
</dbReference>
<dbReference type="RefSeq" id="WP_260104641.1">
    <property type="nucleotide sequence ID" value="NZ_JALXSQ010000049.1"/>
</dbReference>
<proteinExistence type="predicted"/>
<organism evidence="2 3">
    <name type="scientific">Pseudoclavibacter albus</name>
    <dbReference type="NCBI Taxonomy" id="272241"/>
    <lineage>
        <taxon>Bacteria</taxon>
        <taxon>Bacillati</taxon>
        <taxon>Actinomycetota</taxon>
        <taxon>Actinomycetes</taxon>
        <taxon>Micrococcales</taxon>
        <taxon>Microbacteriaceae</taxon>
        <taxon>Pseudoclavibacter</taxon>
    </lineage>
</organism>
<gene>
    <name evidence="2" type="ORF">M3D15_09230</name>
</gene>
<evidence type="ECO:0000313" key="3">
    <source>
        <dbReference type="Proteomes" id="UP001525379"/>
    </source>
</evidence>
<protein>
    <recommendedName>
        <fullName evidence="4">ESX secretion-associated protein EspG</fullName>
    </recommendedName>
</protein>
<accession>A0ABT2HYV7</accession>
<feature type="compositionally biased region" description="Polar residues" evidence="1">
    <location>
        <begin position="179"/>
        <end position="197"/>
    </location>
</feature>
<evidence type="ECO:0008006" key="4">
    <source>
        <dbReference type="Google" id="ProtNLM"/>
    </source>
</evidence>
<evidence type="ECO:0000256" key="1">
    <source>
        <dbReference type="SAM" id="MobiDB-lite"/>
    </source>
</evidence>
<sequence length="279" mass="28345">MSSGTTPIEIDGQAVLALATSKPLWRELKNGDSGEDVDALRAALADLGAPLDRTGSLNSSVLAAVADFIGEPHETVKSVNPGMFIWLSDQGGLVESCPLRVGMRAEENAAAIHISGAVESAQVVDYPRDVATGAHVLQVGEQGIAVDDAGRIADSDLAKLAASSEVQHARMQLAGAPANGNSDAGTDATNSSTSSEAQHATLTVMLSLATPRTVGSVSPAALFGTVGTKACMTDGTEIVPVTVLGSRTGVTFVEPAGEKPLPHVATAPNDLSLTCSHAT</sequence>
<name>A0ABT2HYV7_9MICO</name>
<comment type="caution">
    <text evidence="2">The sequence shown here is derived from an EMBL/GenBank/DDBJ whole genome shotgun (WGS) entry which is preliminary data.</text>
</comment>
<reference evidence="2 3" key="1">
    <citation type="submission" date="2022-04" db="EMBL/GenBank/DDBJ databases">
        <title>Human microbiome associated bacterial genomes.</title>
        <authorList>
            <person name="Sandstrom S."/>
            <person name="Salamzade R."/>
            <person name="Kalan L.R."/>
        </authorList>
    </citation>
    <scope>NUCLEOTIDE SEQUENCE [LARGE SCALE GENOMIC DNA]</scope>
    <source>
        <strain evidence="3">p3-SID1799</strain>
    </source>
</reference>
<keyword evidence="3" id="KW-1185">Reference proteome</keyword>
<evidence type="ECO:0000313" key="2">
    <source>
        <dbReference type="EMBL" id="MCT2043504.1"/>
    </source>
</evidence>
<feature type="region of interest" description="Disordered" evidence="1">
    <location>
        <begin position="175"/>
        <end position="197"/>
    </location>
</feature>
<dbReference type="EMBL" id="JALXSQ010000049">
    <property type="protein sequence ID" value="MCT2043504.1"/>
    <property type="molecule type" value="Genomic_DNA"/>
</dbReference>